<accession>A0AAE3CKR1</accession>
<evidence type="ECO:0000313" key="1">
    <source>
        <dbReference type="EMBL" id="MBU2789108.1"/>
    </source>
</evidence>
<protein>
    <submittedName>
        <fullName evidence="1">Uncharacterized protein</fullName>
    </submittedName>
</protein>
<comment type="caution">
    <text evidence="1">The sequence shown here is derived from an EMBL/GenBank/DDBJ whole genome shotgun (WGS) entry which is preliminary data.</text>
</comment>
<organism evidence="1 2">
    <name type="scientific">Igneacidithiobacillus copahuensis</name>
    <dbReference type="NCBI Taxonomy" id="2724909"/>
    <lineage>
        <taxon>Bacteria</taxon>
        <taxon>Pseudomonadati</taxon>
        <taxon>Pseudomonadota</taxon>
        <taxon>Acidithiobacillia</taxon>
        <taxon>Acidithiobacillales</taxon>
        <taxon>Acidithiobacillaceae</taxon>
        <taxon>Igneacidithiobacillus</taxon>
    </lineage>
</organism>
<proteinExistence type="predicted"/>
<dbReference type="EMBL" id="JAAXYO010000182">
    <property type="protein sequence ID" value="MBU2789108.1"/>
    <property type="molecule type" value="Genomic_DNA"/>
</dbReference>
<reference evidence="1" key="1">
    <citation type="journal article" date="2021" name="ISME J.">
        <title>Genomic evolution of the class Acidithiobacillia: deep-branching Proteobacteria living in extreme acidic conditions.</title>
        <authorList>
            <person name="Moya-Beltran A."/>
            <person name="Beard S."/>
            <person name="Rojas-Villalobos C."/>
            <person name="Issotta F."/>
            <person name="Gallardo Y."/>
            <person name="Ulloa R."/>
            <person name="Giaveno A."/>
            <person name="Degli Esposti M."/>
            <person name="Johnson D.B."/>
            <person name="Quatrini R."/>
        </authorList>
    </citation>
    <scope>NUCLEOTIDE SEQUENCE</scope>
    <source>
        <strain evidence="1">VAN18-1</strain>
    </source>
</reference>
<dbReference type="AlphaFoldDB" id="A0AAE3CKR1"/>
<sequence>MGIEGDELLQKALALKEEKCLDAAYAVLGGANKNDQVTQLAGFFFDSNNCETLQKICANQQVDAEQAREWEVSDAEYCLAQKIALLARRVERVREKLGNC</sequence>
<dbReference type="Proteomes" id="UP001197378">
    <property type="component" value="Unassembled WGS sequence"/>
</dbReference>
<name>A0AAE3CKR1_9PROT</name>
<gene>
    <name evidence="1" type="ORF">HFQ13_12985</name>
</gene>
<dbReference type="RefSeq" id="WP_215871424.1">
    <property type="nucleotide sequence ID" value="NZ_JAAXYO010000182.1"/>
</dbReference>
<keyword evidence="2" id="KW-1185">Reference proteome</keyword>
<evidence type="ECO:0000313" key="2">
    <source>
        <dbReference type="Proteomes" id="UP001197378"/>
    </source>
</evidence>